<accession>A0A4R2GVE7</accession>
<dbReference type="SUPFAM" id="SSF53756">
    <property type="entry name" value="UDP-Glycosyltransferase/glycogen phosphorylase"/>
    <property type="match status" value="1"/>
</dbReference>
<dbReference type="InterPro" id="IPR028098">
    <property type="entry name" value="Glyco_trans_4-like_N"/>
</dbReference>
<proteinExistence type="predicted"/>
<dbReference type="Pfam" id="PF13439">
    <property type="entry name" value="Glyco_transf_4"/>
    <property type="match status" value="1"/>
</dbReference>
<dbReference type="Gene3D" id="3.40.50.2000">
    <property type="entry name" value="Glycogen Phosphorylase B"/>
    <property type="match status" value="2"/>
</dbReference>
<sequence>MQLVLGIDTIGGGWNAVMTIARGLAVRGFDVTLAMLGPEPDPRQAAEIADTPNLRAISAHTVAARLADSFGDLQAAGQAVARLANVLAVDLVVLHHPALAAFGPFQAPVVVSPDGRDIIVASRTRQASGHEWRARLLRSGYQIATGVVAPSHADAGDIMDAHRLRRPPRVIRRTFTPFAADRPAVDLTSYAFAAHQAADGRENLATLNAAAALCPHPVMLAGTSAGKLADAGHLWALGALTPGQTQRWLEGAQAFVSSATGDTDGEMAWRAAEAGRPLVLADAPDYRELWGGAAAFAPAGDAVALGRTLNALMADSGQRKQLADAARAIARAWTVDKAAAAWGELLTDIVATTPRSSVA</sequence>
<reference evidence="2 3" key="1">
    <citation type="submission" date="2019-03" db="EMBL/GenBank/DDBJ databases">
        <title>Genomic Encyclopedia of Type Strains, Phase IV (KMG-IV): sequencing the most valuable type-strain genomes for metagenomic binning, comparative biology and taxonomic classification.</title>
        <authorList>
            <person name="Goeker M."/>
        </authorList>
    </citation>
    <scope>NUCLEOTIDE SEQUENCE [LARGE SCALE GENOMIC DNA]</scope>
    <source>
        <strain evidence="2 3">DSM 22958</strain>
    </source>
</reference>
<dbReference type="AlphaFoldDB" id="A0A4R2GVE7"/>
<keyword evidence="2" id="KW-0808">Transferase</keyword>
<feature type="domain" description="Glycosyltransferase subfamily 4-like N-terminal" evidence="1">
    <location>
        <begin position="10"/>
        <end position="172"/>
    </location>
</feature>
<dbReference type="OrthoDB" id="7847955at2"/>
<name>A0A4R2GVE7_9HYPH</name>
<keyword evidence="3" id="KW-1185">Reference proteome</keyword>
<dbReference type="Proteomes" id="UP000294881">
    <property type="component" value="Unassembled WGS sequence"/>
</dbReference>
<protein>
    <submittedName>
        <fullName evidence="2">Glycosyltransferase involved in cell wall biosynthesis</fullName>
    </submittedName>
</protein>
<gene>
    <name evidence="2" type="ORF">EV666_10437</name>
</gene>
<evidence type="ECO:0000313" key="2">
    <source>
        <dbReference type="EMBL" id="TCO14086.1"/>
    </source>
</evidence>
<dbReference type="GO" id="GO:0016757">
    <property type="term" value="F:glycosyltransferase activity"/>
    <property type="evidence" value="ECO:0007669"/>
    <property type="project" value="UniProtKB-ARBA"/>
</dbReference>
<evidence type="ECO:0000259" key="1">
    <source>
        <dbReference type="Pfam" id="PF13439"/>
    </source>
</evidence>
<comment type="caution">
    <text evidence="2">The sequence shown here is derived from an EMBL/GenBank/DDBJ whole genome shotgun (WGS) entry which is preliminary data.</text>
</comment>
<dbReference type="RefSeq" id="WP_132004773.1">
    <property type="nucleotide sequence ID" value="NZ_JBHUNN010000002.1"/>
</dbReference>
<evidence type="ECO:0000313" key="3">
    <source>
        <dbReference type="Proteomes" id="UP000294881"/>
    </source>
</evidence>
<dbReference type="EMBL" id="SLWL01000004">
    <property type="protein sequence ID" value="TCO14086.1"/>
    <property type="molecule type" value="Genomic_DNA"/>
</dbReference>
<organism evidence="2 3">
    <name type="scientific">Camelimonas lactis</name>
    <dbReference type="NCBI Taxonomy" id="659006"/>
    <lineage>
        <taxon>Bacteria</taxon>
        <taxon>Pseudomonadati</taxon>
        <taxon>Pseudomonadota</taxon>
        <taxon>Alphaproteobacteria</taxon>
        <taxon>Hyphomicrobiales</taxon>
        <taxon>Chelatococcaceae</taxon>
        <taxon>Camelimonas</taxon>
    </lineage>
</organism>